<dbReference type="Proteomes" id="UP001189429">
    <property type="component" value="Unassembled WGS sequence"/>
</dbReference>
<keyword evidence="3" id="KW-1185">Reference proteome</keyword>
<feature type="compositionally biased region" description="Low complexity" evidence="1">
    <location>
        <begin position="169"/>
        <end position="180"/>
    </location>
</feature>
<reference evidence="2" key="1">
    <citation type="submission" date="2023-10" db="EMBL/GenBank/DDBJ databases">
        <authorList>
            <person name="Chen Y."/>
            <person name="Shah S."/>
            <person name="Dougan E. K."/>
            <person name="Thang M."/>
            <person name="Chan C."/>
        </authorList>
    </citation>
    <scope>NUCLEOTIDE SEQUENCE [LARGE SCALE GENOMIC DNA]</scope>
</reference>
<feature type="region of interest" description="Disordered" evidence="1">
    <location>
        <begin position="1"/>
        <end position="180"/>
    </location>
</feature>
<gene>
    <name evidence="2" type="ORF">PCOR1329_LOCUS78008</name>
</gene>
<sequence length="180" mass="19461">DGGRGAATTRRRSGRAKTSTEVDAEAGSPNGSSHETQQFFGDGHLHVPEGSQSDRRGEQRAGGVQKPLGSPTPRICGGQEEDEGDRLPRAQHGPSGPGGRLPEEDEPPRRAYGSRNIEGRSRRGDQFHTARELFRHGEHETSDHWSSRVGRQEAAHESIPFRGHGHPPSRSSASGLARGR</sequence>
<feature type="compositionally biased region" description="Basic and acidic residues" evidence="1">
    <location>
        <begin position="117"/>
        <end position="156"/>
    </location>
</feature>
<evidence type="ECO:0000256" key="1">
    <source>
        <dbReference type="SAM" id="MobiDB-lite"/>
    </source>
</evidence>
<protein>
    <submittedName>
        <fullName evidence="2">Uncharacterized protein</fullName>
    </submittedName>
</protein>
<feature type="non-terminal residue" evidence="2">
    <location>
        <position position="1"/>
    </location>
</feature>
<evidence type="ECO:0000313" key="3">
    <source>
        <dbReference type="Proteomes" id="UP001189429"/>
    </source>
</evidence>
<name>A0ABN9XQQ5_9DINO</name>
<organism evidence="2 3">
    <name type="scientific">Prorocentrum cordatum</name>
    <dbReference type="NCBI Taxonomy" id="2364126"/>
    <lineage>
        <taxon>Eukaryota</taxon>
        <taxon>Sar</taxon>
        <taxon>Alveolata</taxon>
        <taxon>Dinophyceae</taxon>
        <taxon>Prorocentrales</taxon>
        <taxon>Prorocentraceae</taxon>
        <taxon>Prorocentrum</taxon>
    </lineage>
</organism>
<accession>A0ABN9XQQ5</accession>
<feature type="compositionally biased region" description="Polar residues" evidence="1">
    <location>
        <begin position="29"/>
        <end position="39"/>
    </location>
</feature>
<feature type="compositionally biased region" description="Basic and acidic residues" evidence="1">
    <location>
        <begin position="43"/>
        <end position="59"/>
    </location>
</feature>
<proteinExistence type="predicted"/>
<feature type="non-terminal residue" evidence="2">
    <location>
        <position position="180"/>
    </location>
</feature>
<comment type="caution">
    <text evidence="2">The sequence shown here is derived from an EMBL/GenBank/DDBJ whole genome shotgun (WGS) entry which is preliminary data.</text>
</comment>
<dbReference type="EMBL" id="CAUYUJ010020841">
    <property type="protein sequence ID" value="CAK0900816.1"/>
    <property type="molecule type" value="Genomic_DNA"/>
</dbReference>
<evidence type="ECO:0000313" key="2">
    <source>
        <dbReference type="EMBL" id="CAK0900816.1"/>
    </source>
</evidence>